<keyword evidence="3" id="KW-1185">Reference proteome</keyword>
<proteinExistence type="predicted"/>
<organism evidence="2 3">
    <name type="scientific">Lacipirellula parvula</name>
    <dbReference type="NCBI Taxonomy" id="2650471"/>
    <lineage>
        <taxon>Bacteria</taxon>
        <taxon>Pseudomonadati</taxon>
        <taxon>Planctomycetota</taxon>
        <taxon>Planctomycetia</taxon>
        <taxon>Pirellulales</taxon>
        <taxon>Lacipirellulaceae</taxon>
        <taxon>Lacipirellula</taxon>
    </lineage>
</organism>
<evidence type="ECO:0000313" key="2">
    <source>
        <dbReference type="EMBL" id="BBO34337.1"/>
    </source>
</evidence>
<reference evidence="3" key="1">
    <citation type="submission" date="2019-10" db="EMBL/GenBank/DDBJ databases">
        <title>Lacipirellula parvula gen. nov., sp. nov., representing a lineage of planctomycetes widespread in freshwater anoxic habitats, and description of the family Lacipirellulaceae.</title>
        <authorList>
            <person name="Dedysh S.N."/>
            <person name="Kulichevskaya I.S."/>
            <person name="Beletsky A.V."/>
            <person name="Rakitin A.L."/>
            <person name="Mardanov A.V."/>
            <person name="Ivanova A.A."/>
            <person name="Saltykova V.X."/>
            <person name="Rijpstra W.I.C."/>
            <person name="Sinninghe Damste J.S."/>
            <person name="Ravin N.V."/>
        </authorList>
    </citation>
    <scope>NUCLEOTIDE SEQUENCE [LARGE SCALE GENOMIC DNA]</scope>
    <source>
        <strain evidence="3">PX69</strain>
    </source>
</reference>
<dbReference type="RefSeq" id="WP_152099929.1">
    <property type="nucleotide sequence ID" value="NZ_AP021861.1"/>
</dbReference>
<protein>
    <recommendedName>
        <fullName evidence="1">CHAT domain-containing protein</fullName>
    </recommendedName>
</protein>
<dbReference type="Pfam" id="PF12770">
    <property type="entry name" value="CHAT"/>
    <property type="match status" value="1"/>
</dbReference>
<evidence type="ECO:0000259" key="1">
    <source>
        <dbReference type="Pfam" id="PF12770"/>
    </source>
</evidence>
<dbReference type="KEGG" id="lpav:PLANPX_3949"/>
<dbReference type="EMBL" id="AP021861">
    <property type="protein sequence ID" value="BBO34337.1"/>
    <property type="molecule type" value="Genomic_DNA"/>
</dbReference>
<dbReference type="AlphaFoldDB" id="A0A5K7XE51"/>
<accession>A0A5K7XE51</accession>
<gene>
    <name evidence="2" type="ORF">PLANPX_3949</name>
</gene>
<name>A0A5K7XE51_9BACT</name>
<evidence type="ECO:0000313" key="3">
    <source>
        <dbReference type="Proteomes" id="UP000326837"/>
    </source>
</evidence>
<feature type="domain" description="CHAT" evidence="1">
    <location>
        <begin position="346"/>
        <end position="637"/>
    </location>
</feature>
<dbReference type="Proteomes" id="UP000326837">
    <property type="component" value="Chromosome"/>
</dbReference>
<sequence length="655" mass="73380">MDVYRSAQFKNWIAGSARKHDQDKARKFYNELLDSPWNRGRFFAKQNLADMDRDGAQLVELCEEIEDEQRKNGGIDASDIERFNWTLQLAEQVLSGNLAHQDRLTRLQSSIIETISQVVSVATYMPVFEKRLRPRIRNLARQRLVKWREKMTSSTKLSSEAFDNLVDELERFAAREVSEVLRRNKSRRDQASADIRAFLLESEDVPQHADPKGRTATRPPFLFAADEMSPEVKSVMVERVAQARAVEEQYWLDNPLQVQTPVASASQIARSISVRDQQHLLLRYALVGNEGDAEIVAFWWYRGKAGATPLGPDAVQLSKEFASETLLKQTRLVIRGEHNSMAPSLEYAKRLWDMFLLPAMKEISALDEAKPQAAKRRVTRVTICLDSGLYHLPLQMAWVPTDHSNAHSIDLGVESKSKVGEPESDGTPLGLLCYVAFTLNLSSHLLDNRRSFGTCLANEDDDLVVLEHDAEGYFPACSPPLKEEVQHWHAINSRSRYYESAGEPDIASALNNRAEFLMFACHGHSDPELGPYLTLKERHLISHNLSYGAPLKGNKVLFLGACESSSASRESYGKLIGSFIAAGAGAVVGNPCSPLVPTVCHVAAGMFSQIRRAPNGCDLAAALLHAAREAYQQPNIHLDEDHELLLMATTHQLWL</sequence>
<dbReference type="InterPro" id="IPR024983">
    <property type="entry name" value="CHAT_dom"/>
</dbReference>